<proteinExistence type="predicted"/>
<gene>
    <name evidence="1" type="ORF">SAMN02745723_102510</name>
</gene>
<dbReference type="Proteomes" id="UP000226420">
    <property type="component" value="Unassembled WGS sequence"/>
</dbReference>
<evidence type="ECO:0000313" key="2">
    <source>
        <dbReference type="Proteomes" id="UP000226420"/>
    </source>
</evidence>
<dbReference type="EMBL" id="FOLW01000002">
    <property type="protein sequence ID" value="SFC49726.1"/>
    <property type="molecule type" value="Genomic_DNA"/>
</dbReference>
<evidence type="ECO:0008006" key="3">
    <source>
        <dbReference type="Google" id="ProtNLM"/>
    </source>
</evidence>
<protein>
    <recommendedName>
        <fullName evidence="3">DUF2597 domain-containing protein</fullName>
    </recommendedName>
</protein>
<comment type="caution">
    <text evidence="1">The sequence shown here is derived from an EMBL/GenBank/DDBJ whole genome shotgun (WGS) entry which is preliminary data.</text>
</comment>
<sequence length="150" mass="16324">MERLSGSSFDINYGDVMINVENISLDITDNTAVAKTNGIPDGHTKGDKSAEGELELDSQNFNLLSEVAARAGSWSDFPVEDITFYANTGEAEMKVTVFGCKLVVSGLLSIDPNSADKSKHKVKYFSTSPDFVHINGVPYLSARDTRNLLE</sequence>
<reference evidence="1 2" key="1">
    <citation type="submission" date="2016-10" db="EMBL/GenBank/DDBJ databases">
        <authorList>
            <person name="Varghese N."/>
            <person name="Submissions S."/>
        </authorList>
    </citation>
    <scope>NUCLEOTIDE SEQUENCE [LARGE SCALE GENOMIC DNA]</scope>
    <source>
        <strain evidence="1 2">DSM 5563</strain>
    </source>
</reference>
<evidence type="ECO:0000313" key="1">
    <source>
        <dbReference type="EMBL" id="SFC49726.1"/>
    </source>
</evidence>
<dbReference type="RefSeq" id="WP_074821418.1">
    <property type="nucleotide sequence ID" value="NZ_FOLW01000002.1"/>
</dbReference>
<dbReference type="Pfam" id="PF10772">
    <property type="entry name" value="Phage_HP1_Orf24"/>
    <property type="match status" value="1"/>
</dbReference>
<accession>A0AAJ5BGM4</accession>
<dbReference type="InterPro" id="IPR019708">
    <property type="entry name" value="Phage_HP1_Orf24"/>
</dbReference>
<name>A0AAJ5BGM4_9GAMM</name>
<organism evidence="1 2">
    <name type="scientific">Pragia fontium DSM 5563 = ATCC 49100</name>
    <dbReference type="NCBI Taxonomy" id="1122977"/>
    <lineage>
        <taxon>Bacteria</taxon>
        <taxon>Pseudomonadati</taxon>
        <taxon>Pseudomonadota</taxon>
        <taxon>Gammaproteobacteria</taxon>
        <taxon>Enterobacterales</taxon>
        <taxon>Budviciaceae</taxon>
        <taxon>Pragia</taxon>
    </lineage>
</organism>
<dbReference type="AlphaFoldDB" id="A0AAJ5BGM4"/>